<gene>
    <name evidence="11" type="ORF">A2619_01910</name>
</gene>
<dbReference type="SUPFAM" id="SSF53335">
    <property type="entry name" value="S-adenosyl-L-methionine-dependent methyltransferases"/>
    <property type="match status" value="1"/>
</dbReference>
<dbReference type="Gene3D" id="3.40.50.150">
    <property type="entry name" value="Vaccinia Virus protein VP39"/>
    <property type="match status" value="1"/>
</dbReference>
<dbReference type="InterPro" id="IPR002052">
    <property type="entry name" value="DNA_methylase_N6_adenine_CS"/>
</dbReference>
<dbReference type="PANTHER" id="PTHR23290:SF0">
    <property type="entry name" value="RRNA N6-ADENOSINE-METHYLTRANSFERASE METTL5"/>
    <property type="match status" value="1"/>
</dbReference>
<accession>A0A1F4X7B6</accession>
<keyword evidence="7" id="KW-0456">Lyase</keyword>
<dbReference type="Proteomes" id="UP000176815">
    <property type="component" value="Unassembled WGS sequence"/>
</dbReference>
<evidence type="ECO:0000256" key="6">
    <source>
        <dbReference type="ARBA" id="ARBA00023145"/>
    </source>
</evidence>
<evidence type="ECO:0000256" key="1">
    <source>
        <dbReference type="ARBA" id="ARBA00001928"/>
    </source>
</evidence>
<feature type="domain" description="N(4)-bis(aminopropyl)spermidine synthase C-terminal" evidence="10">
    <location>
        <begin position="98"/>
        <end position="294"/>
    </location>
</feature>
<dbReference type="SUPFAM" id="SSF56276">
    <property type="entry name" value="S-adenosylmethionine decarboxylase"/>
    <property type="match status" value="1"/>
</dbReference>
<protein>
    <recommendedName>
        <fullName evidence="10">N(4)-bis(aminopropyl)spermidine synthase C-terminal domain-containing protein</fullName>
    </recommendedName>
</protein>
<dbReference type="PROSITE" id="PS00092">
    <property type="entry name" value="N6_MTASE"/>
    <property type="match status" value="1"/>
</dbReference>
<dbReference type="Pfam" id="PF02675">
    <property type="entry name" value="AdoMet_dc"/>
    <property type="match status" value="1"/>
</dbReference>
<evidence type="ECO:0000313" key="12">
    <source>
        <dbReference type="Proteomes" id="UP000176815"/>
    </source>
</evidence>
<sequence length="439" mass="49955">MVNIITKIKESNKELKNREIEGILYLLLTSQNLKNNDLIKQTGLPKETLKAFKASISYMLEDPTKDLLILKTQYQEELSALNLRSYAWSLLPEEDKDLAQKLRDIRSKYNLNPKREFDQFFATEETSIAKAKMILNKCDVEGKDIALLGDDDLVSISLFLIGANPKSVVVFDIDADILSAIETVSATLGIENVRTVQYDFRNNPDSRYLEKFDIVVTDPPYTSSGIKLFLNRAVQLLAKSLDYTGKYIFLYYGNSFKSPEKTLKIQDIINRFHLVIEDRINKFARYNGAESIGSASSVYVLKATPFTTELSDLSDFSDIYTYSDVSEEKFPYVDQHTFKVLGVSATMLKSKSALQKAAGEFCKLHRLRVVDSKITNFKGDGFTLTFVLSNSNLLFHTWPELSAVHVDLITCSPIYNENELSRSLMRLFDAKFIESRKVE</sequence>
<dbReference type="InterPro" id="IPR029063">
    <property type="entry name" value="SAM-dependent_MTases_sf"/>
</dbReference>
<evidence type="ECO:0000256" key="3">
    <source>
        <dbReference type="ARBA" id="ARBA00022813"/>
    </source>
</evidence>
<evidence type="ECO:0000256" key="2">
    <source>
        <dbReference type="ARBA" id="ARBA00022793"/>
    </source>
</evidence>
<evidence type="ECO:0000313" key="11">
    <source>
        <dbReference type="EMBL" id="OGC77519.1"/>
    </source>
</evidence>
<name>A0A1F4X7B6_UNCKA</name>
<dbReference type="InterPro" id="IPR016067">
    <property type="entry name" value="S-AdoMet_deCO2ase_core"/>
</dbReference>
<evidence type="ECO:0000256" key="5">
    <source>
        <dbReference type="ARBA" id="ARBA00023115"/>
    </source>
</evidence>
<keyword evidence="2" id="KW-0210">Decarboxylase</keyword>
<dbReference type="GO" id="GO:0008295">
    <property type="term" value="P:spermidine biosynthetic process"/>
    <property type="evidence" value="ECO:0007669"/>
    <property type="project" value="UniProtKB-KW"/>
</dbReference>
<dbReference type="AlphaFoldDB" id="A0A1F4X7B6"/>
<evidence type="ECO:0000256" key="4">
    <source>
        <dbReference type="ARBA" id="ARBA00023066"/>
    </source>
</evidence>
<evidence type="ECO:0000256" key="8">
    <source>
        <dbReference type="ARBA" id="ARBA00023270"/>
    </source>
</evidence>
<reference evidence="11 12" key="1">
    <citation type="journal article" date="2016" name="Nat. Commun.">
        <title>Thousands of microbial genomes shed light on interconnected biogeochemical processes in an aquifer system.</title>
        <authorList>
            <person name="Anantharaman K."/>
            <person name="Brown C.T."/>
            <person name="Hug L.A."/>
            <person name="Sharon I."/>
            <person name="Castelle C.J."/>
            <person name="Probst A.J."/>
            <person name="Thomas B.C."/>
            <person name="Singh A."/>
            <person name="Wilkins M.J."/>
            <person name="Karaoz U."/>
            <person name="Brodie E.L."/>
            <person name="Williams K.H."/>
            <person name="Hubbard S.S."/>
            <person name="Banfield J.F."/>
        </authorList>
    </citation>
    <scope>NUCLEOTIDE SEQUENCE [LARGE SCALE GENOMIC DNA]</scope>
</reference>
<dbReference type="Pfam" id="PF01861">
    <property type="entry name" value="BpsA_C"/>
    <property type="match status" value="1"/>
</dbReference>
<dbReference type="GO" id="GO:0004014">
    <property type="term" value="F:adenosylmethionine decarboxylase activity"/>
    <property type="evidence" value="ECO:0007669"/>
    <property type="project" value="InterPro"/>
</dbReference>
<keyword evidence="8" id="KW-0704">Schiff base</keyword>
<dbReference type="InterPro" id="IPR051720">
    <property type="entry name" value="rRNA_MeTrfase/Polyamine_Synth"/>
</dbReference>
<dbReference type="CDD" id="cd02440">
    <property type="entry name" value="AdoMet_MTases"/>
    <property type="match status" value="1"/>
</dbReference>
<dbReference type="GO" id="GO:0003676">
    <property type="term" value="F:nucleic acid binding"/>
    <property type="evidence" value="ECO:0007669"/>
    <property type="project" value="InterPro"/>
</dbReference>
<comment type="caution">
    <text evidence="11">The sequence shown here is derived from an EMBL/GenBank/DDBJ whole genome shotgun (WGS) entry which is preliminary data.</text>
</comment>
<dbReference type="InterPro" id="IPR002723">
    <property type="entry name" value="BpsA_C"/>
</dbReference>
<dbReference type="GO" id="GO:0008168">
    <property type="term" value="F:methyltransferase activity"/>
    <property type="evidence" value="ECO:0007669"/>
    <property type="project" value="InterPro"/>
</dbReference>
<dbReference type="EMBL" id="MEWG01000018">
    <property type="protein sequence ID" value="OGC77519.1"/>
    <property type="molecule type" value="Genomic_DNA"/>
</dbReference>
<dbReference type="Gene3D" id="3.60.90.10">
    <property type="entry name" value="S-adenosylmethionine decarboxylase"/>
    <property type="match status" value="1"/>
</dbReference>
<keyword evidence="6" id="KW-0865">Zymogen</keyword>
<keyword evidence="9" id="KW-0670">Pyruvate</keyword>
<proteinExistence type="predicted"/>
<keyword evidence="3" id="KW-0068">Autocatalytic cleavage</keyword>
<keyword evidence="5" id="KW-0620">Polyamine biosynthesis</keyword>
<evidence type="ECO:0000256" key="7">
    <source>
        <dbReference type="ARBA" id="ARBA00023239"/>
    </source>
</evidence>
<dbReference type="InterPro" id="IPR003826">
    <property type="entry name" value="AdoMetDC_fam_prok"/>
</dbReference>
<organism evidence="11 12">
    <name type="scientific">candidate division WWE3 bacterium RIFOXYD1_FULL_39_9</name>
    <dbReference type="NCBI Taxonomy" id="1802649"/>
    <lineage>
        <taxon>Bacteria</taxon>
        <taxon>Katanobacteria</taxon>
    </lineage>
</organism>
<dbReference type="PANTHER" id="PTHR23290">
    <property type="entry name" value="RRNA N6-ADENOSINE-METHYLTRANSFERASE METTL5"/>
    <property type="match status" value="1"/>
</dbReference>
<keyword evidence="4" id="KW-0745">Spermidine biosynthesis</keyword>
<comment type="cofactor">
    <cofactor evidence="1">
        <name>pyruvate</name>
        <dbReference type="ChEBI" id="CHEBI:15361"/>
    </cofactor>
</comment>
<evidence type="ECO:0000259" key="10">
    <source>
        <dbReference type="Pfam" id="PF01861"/>
    </source>
</evidence>
<evidence type="ECO:0000256" key="9">
    <source>
        <dbReference type="ARBA" id="ARBA00023317"/>
    </source>
</evidence>
<dbReference type="GO" id="GO:0032259">
    <property type="term" value="P:methylation"/>
    <property type="evidence" value="ECO:0007669"/>
    <property type="project" value="InterPro"/>
</dbReference>